<dbReference type="EMBL" id="CP043494">
    <property type="protein sequence ID" value="WNG53087.1"/>
    <property type="molecule type" value="Genomic_DNA"/>
</dbReference>
<gene>
    <name evidence="2" type="ORF">F0U60_53310</name>
</gene>
<feature type="domain" description="SnoaL-like" evidence="1">
    <location>
        <begin position="70"/>
        <end position="154"/>
    </location>
</feature>
<dbReference type="Proteomes" id="UP001611383">
    <property type="component" value="Chromosome"/>
</dbReference>
<dbReference type="Pfam" id="PF13474">
    <property type="entry name" value="SnoaL_3"/>
    <property type="match status" value="1"/>
</dbReference>
<keyword evidence="3" id="KW-1185">Reference proteome</keyword>
<evidence type="ECO:0000313" key="3">
    <source>
        <dbReference type="Proteomes" id="UP001611383"/>
    </source>
</evidence>
<proteinExistence type="predicted"/>
<evidence type="ECO:0000259" key="1">
    <source>
        <dbReference type="Pfam" id="PF13474"/>
    </source>
</evidence>
<dbReference type="Gene3D" id="3.10.450.50">
    <property type="match status" value="1"/>
</dbReference>
<protein>
    <submittedName>
        <fullName evidence="2">Nuclear transport factor 2 family protein</fullName>
    </submittedName>
</protein>
<reference evidence="2 3" key="1">
    <citation type="submission" date="2019-08" db="EMBL/GenBank/DDBJ databases">
        <title>Archangium and Cystobacter genomes.</title>
        <authorList>
            <person name="Chen I.-C.K."/>
            <person name="Wielgoss S."/>
        </authorList>
    </citation>
    <scope>NUCLEOTIDE SEQUENCE [LARGE SCALE GENOMIC DNA]</scope>
    <source>
        <strain evidence="2 3">Cbm 6</strain>
    </source>
</reference>
<sequence length="165" mass="18029">MTAAQAVGSSGCPASGPASVGALHREWILVGWEKQVGDGPFIFREKLGKYYDFSANDVVLYDDFDPQKRVAHSAKEYGSFWEPSFSALRSVHHRVVNGPDVASGSGGLAASTLEFEARIEAADGNVTNIRTRSSLVWRCSDTGWKIIREHNSSVVLPSDASMRRR</sequence>
<dbReference type="InterPro" id="IPR037401">
    <property type="entry name" value="SnoaL-like"/>
</dbReference>
<evidence type="ECO:0000313" key="2">
    <source>
        <dbReference type="EMBL" id="WNG53087.1"/>
    </source>
</evidence>
<name>A0ABY9XCG7_9BACT</name>
<dbReference type="SUPFAM" id="SSF54427">
    <property type="entry name" value="NTF2-like"/>
    <property type="match status" value="1"/>
</dbReference>
<accession>A0ABY9XCG7</accession>
<organism evidence="2 3">
    <name type="scientific">Archangium minus</name>
    <dbReference type="NCBI Taxonomy" id="83450"/>
    <lineage>
        <taxon>Bacteria</taxon>
        <taxon>Pseudomonadati</taxon>
        <taxon>Myxococcota</taxon>
        <taxon>Myxococcia</taxon>
        <taxon>Myxococcales</taxon>
        <taxon>Cystobacterineae</taxon>
        <taxon>Archangiaceae</taxon>
        <taxon>Archangium</taxon>
    </lineage>
</organism>
<dbReference type="InterPro" id="IPR032710">
    <property type="entry name" value="NTF2-like_dom_sf"/>
</dbReference>